<dbReference type="Gene3D" id="3.30.70.270">
    <property type="match status" value="2"/>
</dbReference>
<dbReference type="Gene3D" id="2.40.70.10">
    <property type="entry name" value="Acid Proteases"/>
    <property type="match status" value="1"/>
</dbReference>
<evidence type="ECO:0000256" key="1">
    <source>
        <dbReference type="ARBA" id="ARBA00012493"/>
    </source>
</evidence>
<evidence type="ECO:0000256" key="2">
    <source>
        <dbReference type="ARBA" id="ARBA00022679"/>
    </source>
</evidence>
<evidence type="ECO:0000259" key="10">
    <source>
        <dbReference type="Pfam" id="PF03732"/>
    </source>
</evidence>
<dbReference type="InterPro" id="IPR000477">
    <property type="entry name" value="RT_dom"/>
</dbReference>
<dbReference type="Pfam" id="PF17917">
    <property type="entry name" value="RT_RNaseH"/>
    <property type="match status" value="1"/>
</dbReference>
<evidence type="ECO:0000256" key="6">
    <source>
        <dbReference type="ARBA" id="ARBA00022801"/>
    </source>
</evidence>
<dbReference type="FunFam" id="3.30.70.270:FF:000020">
    <property type="entry name" value="Transposon Tf2-6 polyprotein-like Protein"/>
    <property type="match status" value="1"/>
</dbReference>
<dbReference type="PANTHER" id="PTHR37984">
    <property type="entry name" value="PROTEIN CBG26694"/>
    <property type="match status" value="1"/>
</dbReference>
<evidence type="ECO:0000256" key="4">
    <source>
        <dbReference type="ARBA" id="ARBA00022722"/>
    </source>
</evidence>
<feature type="region of interest" description="Disordered" evidence="8">
    <location>
        <begin position="19"/>
        <end position="63"/>
    </location>
</feature>
<dbReference type="CDD" id="cd09274">
    <property type="entry name" value="RNase_HI_RT_Ty3"/>
    <property type="match status" value="1"/>
</dbReference>
<keyword evidence="2" id="KW-0808">Transferase</keyword>
<proteinExistence type="predicted"/>
<gene>
    <name evidence="13" type="ORF">L3X38_037022</name>
</gene>
<dbReference type="Gene3D" id="3.10.10.10">
    <property type="entry name" value="HIV Type 1 Reverse Transcriptase, subunit A, domain 1"/>
    <property type="match status" value="1"/>
</dbReference>
<dbReference type="GO" id="GO:0004519">
    <property type="term" value="F:endonuclease activity"/>
    <property type="evidence" value="ECO:0007669"/>
    <property type="project" value="UniProtKB-KW"/>
</dbReference>
<feature type="domain" description="Reverse transcriptase RNase H-like" evidence="11">
    <location>
        <begin position="1163"/>
        <end position="1266"/>
    </location>
</feature>
<evidence type="ECO:0000256" key="7">
    <source>
        <dbReference type="ARBA" id="ARBA00022918"/>
    </source>
</evidence>
<dbReference type="PANTHER" id="PTHR37984:SF5">
    <property type="entry name" value="PROTEIN NYNRIN-LIKE"/>
    <property type="match status" value="1"/>
</dbReference>
<dbReference type="Pfam" id="PF03732">
    <property type="entry name" value="Retrotrans_gag"/>
    <property type="match status" value="1"/>
</dbReference>
<dbReference type="InterPro" id="IPR043502">
    <property type="entry name" value="DNA/RNA_pol_sf"/>
</dbReference>
<keyword evidence="4" id="KW-0540">Nuclease</keyword>
<dbReference type="InterPro" id="IPR012337">
    <property type="entry name" value="RNaseH-like_sf"/>
</dbReference>
<dbReference type="Pfam" id="PF17921">
    <property type="entry name" value="Integrase_H2C2"/>
    <property type="match status" value="1"/>
</dbReference>
<keyword evidence="7" id="KW-0695">RNA-directed DNA polymerase</keyword>
<dbReference type="CDD" id="cd01647">
    <property type="entry name" value="RT_LTR"/>
    <property type="match status" value="1"/>
</dbReference>
<feature type="domain" description="Retrotransposon gag" evidence="10">
    <location>
        <begin position="142"/>
        <end position="234"/>
    </location>
</feature>
<dbReference type="Proteomes" id="UP001054821">
    <property type="component" value="Chromosome 7"/>
</dbReference>
<feature type="domain" description="Reverse transcriptase" evidence="9">
    <location>
        <begin position="966"/>
        <end position="1074"/>
    </location>
</feature>
<feature type="region of interest" description="Disordered" evidence="8">
    <location>
        <begin position="468"/>
        <end position="528"/>
    </location>
</feature>
<keyword evidence="14" id="KW-1185">Reference proteome</keyword>
<keyword evidence="6" id="KW-0378">Hydrolase</keyword>
<feature type="domain" description="Integrase zinc-binding" evidence="12">
    <location>
        <begin position="1370"/>
        <end position="1427"/>
    </location>
</feature>
<dbReference type="FunFam" id="3.10.20.370:FF:000001">
    <property type="entry name" value="Retrovirus-related Pol polyprotein from transposon 17.6-like protein"/>
    <property type="match status" value="1"/>
</dbReference>
<dbReference type="SUPFAM" id="SSF56672">
    <property type="entry name" value="DNA/RNA polymerases"/>
    <property type="match status" value="1"/>
</dbReference>
<reference evidence="13 14" key="1">
    <citation type="journal article" date="2022" name="G3 (Bethesda)">
        <title>Whole-genome sequence and methylome profiling of the almond [Prunus dulcis (Mill.) D.A. Webb] cultivar 'Nonpareil'.</title>
        <authorList>
            <person name="D'Amico-Willman K.M."/>
            <person name="Ouma W.Z."/>
            <person name="Meulia T."/>
            <person name="Sideli G.M."/>
            <person name="Gradziel T.M."/>
            <person name="Fresnedo-Ramirez J."/>
        </authorList>
    </citation>
    <scope>NUCLEOTIDE SEQUENCE [LARGE SCALE GENOMIC DNA]</scope>
    <source>
        <strain evidence="13">Clone GOH B32 T37-40</strain>
    </source>
</reference>
<sequence>MSDTLARICQRLERLKGNTFENSISASAQTSSVEEDNSSSSPTSVDSFDNSNSDREEEMADNNDENRALEDYAQPVIPNSPSCILLPTEARNYDIKSSHFHMLPSFYGLPNEDPLAHIKEFYNVVSGLPLQGVSEANLRMRVFPYTLKDRAKGWLMTLTPGSLTTWDAIAKKFLEKFFSTQKTATLRGQIFNFKQDDGEPFNECWERFKGLLLQCPHHGLPLYLQMKFFYDGLTQTCQSTVDNAAGGALKKKNAQESYNIYEMLGSNAQHKDTRGKRVVVYEMSSNNDLALQVASLEKKLDSMLNMVPKIAEVCAICNIPGHPTYQCSASEAYPEFVQEQVNLMNSYNQRPRNDLFSNTYNPGWRDHPNLSWKNNNQFQNFQPKPATTLEDTVKMLAQNTVQFQQTTNSTLQQHSAALTKMETQLGQIADALSQREPGKFPSQPVILQRNQEQAKAVIILRSGKVINNGVGNEVTNESDHVNADPTQEENEKPNDDPSKATSSFEAPNFHKAEKPYSPPIPFPGRLSKSKQDKSFKEILDILSKVNVNLPLLDVIRNMPAYGKFFKELNTYKRKYGPNEKVMVSENVSAVLQRKLPPKLKDPGSFSINLTIGDKLVEKAMLDLGASINLMPYSVYLQLGLGGLKATTISLQLADRSVKYPRGIVEDILVQVDKLILPADFVVLDMEEAPLHDRELPILLGRPFMATAKTIIDVQNGLLTMTVLGETVQFKVFESLSHPSSSIDCCSIDVLDSLVFSKFLLAQSNDPLQYVLSQSQNDFDEEVLMEMVAALEALKQYPSTFSRLIEPLEPSATHLIPSIVKPPKLDLKPLPSHLKYAYLAEFETLPVIIASDLTPLEEDKLIRVLKEFKSAIGWSIADIKGISPTMCMHRILLEEGAKPTREPQRRLNPHMKEVVRAEVLKLLDVGIIYPISDSKWVSAVHVVPKRIGITVVKNEHKELVQTRPAASYNQIVIAPEDQEKTTFTCPFGTFAYRRMPFGLCNAPATFQRCMLAIFSDMIERFIEVFMDDFSVFGSSFDNCLNHLSLVLQRCQETNLILNWEKCQFMVKQGVVLGHVISNKGIEVDKAKIDIISNMAAPASMKGVRSFLGHAGFYRRFIKDFSKITHPLCNLLAKDVVFHFDKDCMNAFNILKRELTSAPIIMAPDWSLPFELMCDASDYAIGAVLGQRVNKLPHVIYYASRTLNDAQLNYSITEKELLAVVFALEKFRSYLVGSKVIVYSDHAALRFLLTKKDAKPRLIRWILLLQEFDLEIQDKKGSENVVADHLSRLVDENHGDGQTLPLNESFLDEQLFVIQDKEPWYANFVNYLAFGVIRDDLTFQERKKFFSMVKHYMWDEPYLFKYCPDQIIRRCVPESEQQSILTFSHALACGGHFSAKKTALKVLQSGFFWPTLFKDAFDFCSKCDRCQKMGSISRRNEMPLNNILVVELFDVWGIDFMGPFPSSFGYIYILLAVDYVSKWVEQQLHELMITKLF</sequence>
<evidence type="ECO:0000259" key="11">
    <source>
        <dbReference type="Pfam" id="PF17917"/>
    </source>
</evidence>
<dbReference type="InterPro" id="IPR021109">
    <property type="entry name" value="Peptidase_aspartic_dom_sf"/>
</dbReference>
<evidence type="ECO:0000256" key="3">
    <source>
        <dbReference type="ARBA" id="ARBA00022695"/>
    </source>
</evidence>
<dbReference type="InterPro" id="IPR041588">
    <property type="entry name" value="Integrase_H2C2"/>
</dbReference>
<dbReference type="InterPro" id="IPR005162">
    <property type="entry name" value="Retrotrans_gag_dom"/>
</dbReference>
<dbReference type="SUPFAM" id="SSF53098">
    <property type="entry name" value="Ribonuclease H-like"/>
    <property type="match status" value="1"/>
</dbReference>
<evidence type="ECO:0000256" key="5">
    <source>
        <dbReference type="ARBA" id="ARBA00022759"/>
    </source>
</evidence>
<dbReference type="InterPro" id="IPR050951">
    <property type="entry name" value="Retrovirus_Pol_polyprotein"/>
</dbReference>
<accession>A0AAD4V2J1</accession>
<dbReference type="InterPro" id="IPR043128">
    <property type="entry name" value="Rev_trsase/Diguanyl_cyclase"/>
</dbReference>
<dbReference type="EMBL" id="JAJFAZ020000007">
    <property type="protein sequence ID" value="KAI5317315.1"/>
    <property type="molecule type" value="Genomic_DNA"/>
</dbReference>
<comment type="caution">
    <text evidence="13">The sequence shown here is derived from an EMBL/GenBank/DDBJ whole genome shotgun (WGS) entry which is preliminary data.</text>
</comment>
<dbReference type="Pfam" id="PF00078">
    <property type="entry name" value="RVT_1"/>
    <property type="match status" value="1"/>
</dbReference>
<dbReference type="CDD" id="cd00303">
    <property type="entry name" value="retropepsin_like"/>
    <property type="match status" value="1"/>
</dbReference>
<dbReference type="GO" id="GO:0016787">
    <property type="term" value="F:hydrolase activity"/>
    <property type="evidence" value="ECO:0007669"/>
    <property type="project" value="UniProtKB-KW"/>
</dbReference>
<dbReference type="Gene3D" id="1.10.340.70">
    <property type="match status" value="1"/>
</dbReference>
<dbReference type="InterPro" id="IPR041373">
    <property type="entry name" value="RT_RNaseH"/>
</dbReference>
<name>A0AAD4V2J1_PRUDU</name>
<dbReference type="GO" id="GO:0003964">
    <property type="term" value="F:RNA-directed DNA polymerase activity"/>
    <property type="evidence" value="ECO:0007669"/>
    <property type="project" value="UniProtKB-KW"/>
</dbReference>
<feature type="compositionally biased region" description="Basic and acidic residues" evidence="8">
    <location>
        <begin position="489"/>
        <end position="498"/>
    </location>
</feature>
<feature type="compositionally biased region" description="Polar residues" evidence="8">
    <location>
        <begin position="19"/>
        <end position="29"/>
    </location>
</feature>
<keyword evidence="3" id="KW-0548">Nucleotidyltransferase</keyword>
<dbReference type="EC" id="2.7.7.49" evidence="1"/>
<evidence type="ECO:0000313" key="14">
    <source>
        <dbReference type="Proteomes" id="UP001054821"/>
    </source>
</evidence>
<protein>
    <recommendedName>
        <fullName evidence="1">RNA-directed DNA polymerase</fullName>
        <ecNumber evidence="1">2.7.7.49</ecNumber>
    </recommendedName>
</protein>
<feature type="compositionally biased region" description="Low complexity" evidence="8">
    <location>
        <begin position="38"/>
        <end position="51"/>
    </location>
</feature>
<keyword evidence="5" id="KW-0255">Endonuclease</keyword>
<evidence type="ECO:0000259" key="12">
    <source>
        <dbReference type="Pfam" id="PF17921"/>
    </source>
</evidence>
<organism evidence="13 14">
    <name type="scientific">Prunus dulcis</name>
    <name type="common">Almond</name>
    <name type="synonym">Amygdalus dulcis</name>
    <dbReference type="NCBI Taxonomy" id="3755"/>
    <lineage>
        <taxon>Eukaryota</taxon>
        <taxon>Viridiplantae</taxon>
        <taxon>Streptophyta</taxon>
        <taxon>Embryophyta</taxon>
        <taxon>Tracheophyta</taxon>
        <taxon>Spermatophyta</taxon>
        <taxon>Magnoliopsida</taxon>
        <taxon>eudicotyledons</taxon>
        <taxon>Gunneridae</taxon>
        <taxon>Pentapetalae</taxon>
        <taxon>rosids</taxon>
        <taxon>fabids</taxon>
        <taxon>Rosales</taxon>
        <taxon>Rosaceae</taxon>
        <taxon>Amygdaloideae</taxon>
        <taxon>Amygdaleae</taxon>
        <taxon>Prunus</taxon>
    </lineage>
</organism>
<dbReference type="Gene3D" id="3.30.420.10">
    <property type="entry name" value="Ribonuclease H-like superfamily/Ribonuclease H"/>
    <property type="match status" value="1"/>
</dbReference>
<evidence type="ECO:0000256" key="8">
    <source>
        <dbReference type="SAM" id="MobiDB-lite"/>
    </source>
</evidence>
<dbReference type="InterPro" id="IPR036397">
    <property type="entry name" value="RNaseH_sf"/>
</dbReference>
<evidence type="ECO:0000259" key="9">
    <source>
        <dbReference type="Pfam" id="PF00078"/>
    </source>
</evidence>
<evidence type="ECO:0000313" key="13">
    <source>
        <dbReference type="EMBL" id="KAI5317315.1"/>
    </source>
</evidence>
<dbReference type="GO" id="GO:0003676">
    <property type="term" value="F:nucleic acid binding"/>
    <property type="evidence" value="ECO:0007669"/>
    <property type="project" value="InterPro"/>
</dbReference>